<reference evidence="8" key="2">
    <citation type="submission" date="2015-08" db="EMBL/GenBank/DDBJ databases">
        <authorList>
            <person name="Babu N.S."/>
            <person name="Beckwith C.J."/>
            <person name="Beseler K.G."/>
            <person name="Brison A."/>
            <person name="Carone J.V."/>
            <person name="Caskin T.P."/>
            <person name="Diamond M."/>
            <person name="Durham M.E."/>
            <person name="Foxe J.M."/>
            <person name="Go M."/>
            <person name="Henderson B.A."/>
            <person name="Jones I.B."/>
            <person name="McGettigan J.A."/>
            <person name="Micheletti S.J."/>
            <person name="Nasrallah M.E."/>
            <person name="Ortiz D."/>
            <person name="Piller C.R."/>
            <person name="Privatt S.R."/>
            <person name="Schneider S.L."/>
            <person name="Sharp S."/>
            <person name="Smith T.C."/>
            <person name="Stanton J.D."/>
            <person name="Ullery H.E."/>
            <person name="Wilson R.J."/>
            <person name="Serrano M.G."/>
            <person name="Buck G."/>
            <person name="Lee V."/>
            <person name="Wang Y."/>
            <person name="Carvalho R."/>
            <person name="Voegtly L."/>
            <person name="Shi R."/>
            <person name="Duckworth R."/>
            <person name="Johnson A."/>
            <person name="Loviza R."/>
            <person name="Walstead R."/>
            <person name="Shah Z."/>
            <person name="Kiflezghi M."/>
            <person name="Wade K."/>
            <person name="Ball S.L."/>
            <person name="Bradley K.W."/>
            <person name="Asai D.J."/>
            <person name="Bowman C.A."/>
            <person name="Russell D.A."/>
            <person name="Pope W.H."/>
            <person name="Jacobs-Sera D."/>
            <person name="Hendrix R.W."/>
            <person name="Hatfull G.F."/>
        </authorList>
    </citation>
    <scope>NUCLEOTIDE SEQUENCE [LARGE SCALE GENOMIC DNA]</scope>
</reference>
<dbReference type="SUPFAM" id="SSF50182">
    <property type="entry name" value="Sm-like ribonucleoproteins"/>
    <property type="match status" value="1"/>
</dbReference>
<dbReference type="PROSITE" id="PS52002">
    <property type="entry name" value="SM"/>
    <property type="match status" value="1"/>
</dbReference>
<feature type="compositionally biased region" description="Polar residues" evidence="3">
    <location>
        <begin position="100"/>
        <end position="142"/>
    </location>
</feature>
<feature type="region of interest" description="Disordered" evidence="3">
    <location>
        <begin position="239"/>
        <end position="287"/>
    </location>
</feature>
<dbReference type="SMART" id="SM01271">
    <property type="entry name" value="LSM14"/>
    <property type="match status" value="1"/>
</dbReference>
<evidence type="ECO:0000259" key="5">
    <source>
        <dbReference type="PROSITE" id="PS51513"/>
    </source>
</evidence>
<organism evidence="8">
    <name type="scientific">Cryptosporidium hominis</name>
    <dbReference type="NCBI Taxonomy" id="237895"/>
    <lineage>
        <taxon>Eukaryota</taxon>
        <taxon>Sar</taxon>
        <taxon>Alveolata</taxon>
        <taxon>Apicomplexa</taxon>
        <taxon>Conoidasida</taxon>
        <taxon>Coccidia</taxon>
        <taxon>Eucoccidiorida</taxon>
        <taxon>Eimeriorina</taxon>
        <taxon>Cryptosporidiidae</taxon>
        <taxon>Cryptosporidium</taxon>
    </lineage>
</organism>
<evidence type="ECO:0000313" key="9">
    <source>
        <dbReference type="EMBL" id="PPS95065.1"/>
    </source>
</evidence>
<evidence type="ECO:0000313" key="8">
    <source>
        <dbReference type="EMBL" id="CUV04680.1"/>
    </source>
</evidence>
<dbReference type="AlphaFoldDB" id="A0A0S4TDF2"/>
<evidence type="ECO:0000259" key="7">
    <source>
        <dbReference type="PROSITE" id="PS52002"/>
    </source>
</evidence>
<dbReference type="Proteomes" id="UP000199752">
    <property type="component" value="Chromosome 2"/>
</dbReference>
<dbReference type="Gene3D" id="2.30.30.100">
    <property type="match status" value="1"/>
</dbReference>
<dbReference type="CDD" id="cd01736">
    <property type="entry name" value="LSm14_N"/>
    <property type="match status" value="1"/>
</dbReference>
<name>A0A0S4TDF2_CRYHO</name>
<dbReference type="InterPro" id="IPR047575">
    <property type="entry name" value="Sm"/>
</dbReference>
<dbReference type="SMART" id="SM01199">
    <property type="entry name" value="FDF"/>
    <property type="match status" value="1"/>
</dbReference>
<gene>
    <name evidence="8" type="ORF">CHUDEA2_3220</name>
    <name evidence="9" type="ORF">GY17_00002276</name>
</gene>
<feature type="short sequence motif" description="FFD box" evidence="1">
    <location>
        <begin position="289"/>
        <end position="305"/>
    </location>
</feature>
<dbReference type="InterPro" id="IPR019050">
    <property type="entry name" value="FDF_dom"/>
</dbReference>
<feature type="compositionally biased region" description="Low complexity" evidence="3">
    <location>
        <begin position="176"/>
        <end position="189"/>
    </location>
</feature>
<dbReference type="InterPro" id="IPR010920">
    <property type="entry name" value="LSM_dom_sf"/>
</dbReference>
<protein>
    <submittedName>
        <fullName evidence="9">FDF/Scd6-like Sm domain containing protein</fullName>
    </submittedName>
</protein>
<dbReference type="InterPro" id="IPR025768">
    <property type="entry name" value="TFG_box"/>
</dbReference>
<keyword evidence="10" id="KW-1185">Reference proteome</keyword>
<dbReference type="PROSITE" id="PS51536">
    <property type="entry name" value="TFG"/>
    <property type="match status" value="1"/>
</dbReference>
<dbReference type="VEuPathDB" id="CryptoDB:Chro.20338"/>
<feature type="domain" description="FFD box profile" evidence="5">
    <location>
        <begin position="289"/>
        <end position="305"/>
    </location>
</feature>
<dbReference type="PANTHER" id="PTHR13586:SF0">
    <property type="entry name" value="TRAILER HITCH, ISOFORM H"/>
    <property type="match status" value="1"/>
</dbReference>
<dbReference type="InterPro" id="IPR025761">
    <property type="entry name" value="FFD_box"/>
</dbReference>
<feature type="domain" description="TFG box profile" evidence="6">
    <location>
        <begin position="321"/>
        <end position="341"/>
    </location>
</feature>
<dbReference type="VEuPathDB" id="CryptoDB:ChTU502y2012_390g0045"/>
<dbReference type="OrthoDB" id="21539at2759"/>
<dbReference type="PANTHER" id="PTHR13586">
    <property type="entry name" value="SCD6 PROTEIN-RELATED"/>
    <property type="match status" value="1"/>
</dbReference>
<dbReference type="VEuPathDB" id="CryptoDB:GY17_00002276"/>
<dbReference type="EMBL" id="JTAI01000039">
    <property type="protein sequence ID" value="PPS95065.1"/>
    <property type="molecule type" value="Genomic_DNA"/>
</dbReference>
<evidence type="ECO:0000256" key="3">
    <source>
        <dbReference type="SAM" id="MobiDB-lite"/>
    </source>
</evidence>
<dbReference type="PROSITE" id="PS51512">
    <property type="entry name" value="DFDF"/>
    <property type="match status" value="1"/>
</dbReference>
<evidence type="ECO:0000259" key="4">
    <source>
        <dbReference type="PROSITE" id="PS51512"/>
    </source>
</evidence>
<feature type="region of interest" description="Disordered" evidence="3">
    <location>
        <begin position="305"/>
        <end position="377"/>
    </location>
</feature>
<dbReference type="VEuPathDB" id="CryptoDB:CHUDEA2_3220"/>
<feature type="region of interest" description="Disordered" evidence="3">
    <location>
        <begin position="80"/>
        <end position="197"/>
    </location>
</feature>
<feature type="short sequence motif" description="TFG box" evidence="2">
    <location>
        <begin position="321"/>
        <end position="341"/>
    </location>
</feature>
<feature type="compositionally biased region" description="Basic and acidic residues" evidence="3">
    <location>
        <begin position="324"/>
        <end position="336"/>
    </location>
</feature>
<sequence>MVHEYIGSKITIISRNDKRYEGVLHSIDVDKSTITLKDVRYFENGPNGAPGPASSTVFEMIVFRGSDITDLAVCQPAAATNNNGLPNDPAILSVNGGSGTNSAQSQGQSHVADTSSVNQQKPLEASPSNSRRSPKMSYSNAVSGGKPSSTNQGSSSISNGRKDHSRNRQRGGGYSGKSYKGSGGSSHYNNGGGSQRSFIVGELKPRINQALKAELDTEFDFSEQNKKFEKTLNEGLASAQTEQGVKLEGTISDTGNKSGAMNTGLGISGNSNASNDTTDDDPSKKLTVGGYNKVSGFFDSISCETLDPERSKKPQGSSDPQAKALREKQKQIDKETFGTSAVKPRTGSYNRGSHHRRGGGSHRGGYHGNNRFNKREA</sequence>
<feature type="domain" description="DFDF" evidence="4">
    <location>
        <begin position="207"/>
        <end position="243"/>
    </location>
</feature>
<feature type="compositionally biased region" description="Low complexity" evidence="3">
    <location>
        <begin position="148"/>
        <end position="159"/>
    </location>
</feature>
<reference evidence="9 10" key="1">
    <citation type="submission" date="2014-11" db="EMBL/GenBank/DDBJ databases">
        <title>Comparative genomic analysis of Cryptosporidium hominis reveals occurrence of genetic recombination in virulent subtypes.</title>
        <authorList>
            <person name="Guo Y."/>
            <person name="Tang K."/>
            <person name="Frace M."/>
            <person name="Li N."/>
            <person name="Roellig D.M."/>
            <person name="Sammons S."/>
            <person name="Knipe K."/>
            <person name="Rowe L."/>
            <person name="Feng Y."/>
            <person name="Xiao L."/>
        </authorList>
    </citation>
    <scope>NUCLEOTIDE SEQUENCE [LARGE SCALE GENOMIC DNA]</scope>
    <source>
        <strain evidence="9">30976</strain>
    </source>
</reference>
<proteinExistence type="predicted"/>
<feature type="domain" description="Sm" evidence="7">
    <location>
        <begin position="1"/>
        <end position="77"/>
    </location>
</feature>
<evidence type="ECO:0000313" key="10">
    <source>
        <dbReference type="Proteomes" id="UP001429100"/>
    </source>
</evidence>
<feature type="compositionally biased region" description="Polar residues" evidence="3">
    <location>
        <begin position="251"/>
        <end position="261"/>
    </location>
</feature>
<reference evidence="9 10" key="3">
    <citation type="submission" date="2017-10" db="EMBL/GenBank/DDBJ databases">
        <title>Consistent, comparative and evidence-based genome annotation and re-annotation for the closely-related species, Cryptosporidium parvum, C. hominis and C. tyzzeri.</title>
        <authorList>
            <person name="Baptista R.P."/>
            <person name="Li Y."/>
            <person name="Sateriale A."/>
            <person name="Striepen B."/>
            <person name="Kissinger J.C."/>
        </authorList>
    </citation>
    <scope>NUCLEOTIDE SEQUENCE [LARGE SCALE GENOMIC DNA]</scope>
    <source>
        <strain evidence="9">30976</strain>
    </source>
</reference>
<evidence type="ECO:0000256" key="1">
    <source>
        <dbReference type="PROSITE-ProRule" id="PRU00846"/>
    </source>
</evidence>
<dbReference type="InterPro" id="IPR025762">
    <property type="entry name" value="DFDF"/>
</dbReference>
<dbReference type="GO" id="GO:0003723">
    <property type="term" value="F:RNA binding"/>
    <property type="evidence" value="ECO:0007669"/>
    <property type="project" value="InterPro"/>
</dbReference>
<dbReference type="Pfam" id="PF12701">
    <property type="entry name" value="LSM14"/>
    <property type="match status" value="1"/>
</dbReference>
<dbReference type="PROSITE" id="PS51513">
    <property type="entry name" value="FFD"/>
    <property type="match status" value="1"/>
</dbReference>
<dbReference type="InterPro" id="IPR025609">
    <property type="entry name" value="Lsm14-like_N"/>
</dbReference>
<dbReference type="EMBL" id="LN877948">
    <property type="protein sequence ID" value="CUV04680.1"/>
    <property type="molecule type" value="Genomic_DNA"/>
</dbReference>
<evidence type="ECO:0000256" key="2">
    <source>
        <dbReference type="PROSITE-ProRule" id="PRU00869"/>
    </source>
</evidence>
<accession>A0A0S4TDF2</accession>
<dbReference type="Proteomes" id="UP001429100">
    <property type="component" value="Unassembled WGS sequence"/>
</dbReference>
<evidence type="ECO:0000259" key="6">
    <source>
        <dbReference type="PROSITE" id="PS51536"/>
    </source>
</evidence>